<dbReference type="PROSITE" id="PS51257">
    <property type="entry name" value="PROKAR_LIPOPROTEIN"/>
    <property type="match status" value="1"/>
</dbReference>
<dbReference type="Gene3D" id="2.60.40.1120">
    <property type="entry name" value="Carboxypeptidase-like, regulatory domain"/>
    <property type="match status" value="1"/>
</dbReference>
<proteinExistence type="predicted"/>
<organism evidence="3 4">
    <name type="scientific">Pseudoalteromonas atlantica</name>
    <name type="common">Alteromonas atlantica</name>
    <dbReference type="NCBI Taxonomy" id="288"/>
    <lineage>
        <taxon>Bacteria</taxon>
        <taxon>Pseudomonadati</taxon>
        <taxon>Pseudomonadota</taxon>
        <taxon>Gammaproteobacteria</taxon>
        <taxon>Alteromonadales</taxon>
        <taxon>Pseudoalteromonadaceae</taxon>
        <taxon>Pseudoalteromonas</taxon>
    </lineage>
</organism>
<dbReference type="InterPro" id="IPR013229">
    <property type="entry name" value="PEGA"/>
</dbReference>
<feature type="domain" description="PEGA" evidence="2">
    <location>
        <begin position="48"/>
        <end position="107"/>
    </location>
</feature>
<evidence type="ECO:0000259" key="2">
    <source>
        <dbReference type="Pfam" id="PF08308"/>
    </source>
</evidence>
<gene>
    <name evidence="3" type="ORF">PAT01_10610</name>
</gene>
<keyword evidence="4" id="KW-1185">Reference proteome</keyword>
<name>A0ABQ0UB77_PSEAF</name>
<dbReference type="RefSeq" id="WP_024032889.1">
    <property type="nucleotide sequence ID" value="NZ_BJUT01000007.1"/>
</dbReference>
<dbReference type="EMBL" id="BJUT01000007">
    <property type="protein sequence ID" value="GEK75757.1"/>
    <property type="molecule type" value="Genomic_DNA"/>
</dbReference>
<sequence length="118" mass="13037">MKKITALAALLILSGCANTSNMNETEQKVEDNVADVQAEVAEVVAPISLTVITNPNDARVRIMNIKPVYQDAIELKEGEYDIEVSKPGYQTYRKWVVVDKKTILTVELDEVAKTEAAN</sequence>
<evidence type="ECO:0000256" key="1">
    <source>
        <dbReference type="SAM" id="SignalP"/>
    </source>
</evidence>
<accession>A0ABQ0UB77</accession>
<reference evidence="3 4" key="1">
    <citation type="submission" date="2019-07" db="EMBL/GenBank/DDBJ databases">
        <title>Whole genome shotgun sequence of Pseudoalteromonas atlantica NBRC 103033.</title>
        <authorList>
            <person name="Hosoyama A."/>
            <person name="Uohara A."/>
            <person name="Ohji S."/>
            <person name="Ichikawa N."/>
        </authorList>
    </citation>
    <scope>NUCLEOTIDE SEQUENCE [LARGE SCALE GENOMIC DNA]</scope>
    <source>
        <strain evidence="3 4">NBRC 103033</strain>
    </source>
</reference>
<feature type="chain" id="PRO_5047400956" description="PEGA domain-containing protein" evidence="1">
    <location>
        <begin position="20"/>
        <end position="118"/>
    </location>
</feature>
<comment type="caution">
    <text evidence="3">The sequence shown here is derived from an EMBL/GenBank/DDBJ whole genome shotgun (WGS) entry which is preliminary data.</text>
</comment>
<evidence type="ECO:0000313" key="3">
    <source>
        <dbReference type="EMBL" id="GEK75757.1"/>
    </source>
</evidence>
<protein>
    <recommendedName>
        <fullName evidence="2">PEGA domain-containing protein</fullName>
    </recommendedName>
</protein>
<evidence type="ECO:0000313" key="4">
    <source>
        <dbReference type="Proteomes" id="UP000321189"/>
    </source>
</evidence>
<keyword evidence="1" id="KW-0732">Signal</keyword>
<dbReference type="Pfam" id="PF08308">
    <property type="entry name" value="PEGA"/>
    <property type="match status" value="1"/>
</dbReference>
<feature type="signal peptide" evidence="1">
    <location>
        <begin position="1"/>
        <end position="19"/>
    </location>
</feature>
<dbReference type="Proteomes" id="UP000321189">
    <property type="component" value="Unassembled WGS sequence"/>
</dbReference>